<name>A0A177DHM5_ALTAL</name>
<keyword evidence="3" id="KW-1185">Reference proteome</keyword>
<dbReference type="Proteomes" id="UP000077248">
    <property type="component" value="Unassembled WGS sequence"/>
</dbReference>
<dbReference type="RefSeq" id="XP_018384664.1">
    <property type="nucleotide sequence ID" value="XM_018523611.1"/>
</dbReference>
<evidence type="ECO:0000313" key="3">
    <source>
        <dbReference type="Proteomes" id="UP000077248"/>
    </source>
</evidence>
<dbReference type="AlphaFoldDB" id="A0A177DHM5"/>
<dbReference type="VEuPathDB" id="FungiDB:CC77DRAFT_1009749"/>
<feature type="signal peptide" evidence="1">
    <location>
        <begin position="1"/>
        <end position="23"/>
    </location>
</feature>
<gene>
    <name evidence="2" type="ORF">CC77DRAFT_1009749</name>
</gene>
<evidence type="ECO:0008006" key="4">
    <source>
        <dbReference type="Google" id="ProtNLM"/>
    </source>
</evidence>
<protein>
    <recommendedName>
        <fullName evidence="4">Secreted protein</fullName>
    </recommendedName>
</protein>
<evidence type="ECO:0000313" key="2">
    <source>
        <dbReference type="EMBL" id="OAG19243.1"/>
    </source>
</evidence>
<reference evidence="2 3" key="1">
    <citation type="submission" date="2016-05" db="EMBL/GenBank/DDBJ databases">
        <title>Comparative analysis of secretome profiles of manganese(II)-oxidizing ascomycete fungi.</title>
        <authorList>
            <consortium name="DOE Joint Genome Institute"/>
            <person name="Zeiner C.A."/>
            <person name="Purvine S.O."/>
            <person name="Zink E.M."/>
            <person name="Wu S."/>
            <person name="Pasa-Tolic L."/>
            <person name="Chaput D.L."/>
            <person name="Haridas S."/>
            <person name="Grigoriev I.V."/>
            <person name="Santelli C.M."/>
            <person name="Hansel C.M."/>
        </authorList>
    </citation>
    <scope>NUCLEOTIDE SEQUENCE [LARGE SCALE GENOMIC DNA]</scope>
    <source>
        <strain evidence="2 3">SRC1lrK2f</strain>
    </source>
</reference>
<evidence type="ECO:0000256" key="1">
    <source>
        <dbReference type="SAM" id="SignalP"/>
    </source>
</evidence>
<proteinExistence type="predicted"/>
<organism evidence="2 3">
    <name type="scientific">Alternaria alternata</name>
    <name type="common">Alternaria rot fungus</name>
    <name type="synonym">Torula alternata</name>
    <dbReference type="NCBI Taxonomy" id="5599"/>
    <lineage>
        <taxon>Eukaryota</taxon>
        <taxon>Fungi</taxon>
        <taxon>Dikarya</taxon>
        <taxon>Ascomycota</taxon>
        <taxon>Pezizomycotina</taxon>
        <taxon>Dothideomycetes</taxon>
        <taxon>Pleosporomycetidae</taxon>
        <taxon>Pleosporales</taxon>
        <taxon>Pleosporineae</taxon>
        <taxon>Pleosporaceae</taxon>
        <taxon>Alternaria</taxon>
        <taxon>Alternaria sect. Alternaria</taxon>
        <taxon>Alternaria alternata complex</taxon>
    </lineage>
</organism>
<dbReference type="GeneID" id="29109205"/>
<dbReference type="EMBL" id="KV441481">
    <property type="protein sequence ID" value="OAG19243.1"/>
    <property type="molecule type" value="Genomic_DNA"/>
</dbReference>
<sequence length="103" mass="11080">MPRMRAGWLAVAPSIQAFLCVRAEAWCRQSEQARVANMRRGKGNHSVWHTGTEPALATARSRHPQSPCTMHGMVVNGSQPSVISASPSAGECDGQSLLAVARR</sequence>
<feature type="chain" id="PRO_5008059441" description="Secreted protein" evidence="1">
    <location>
        <begin position="24"/>
        <end position="103"/>
    </location>
</feature>
<accession>A0A177DHM5</accession>
<keyword evidence="1" id="KW-0732">Signal</keyword>
<dbReference type="KEGG" id="aalt:CC77DRAFT_1009749"/>